<comment type="caution">
    <text evidence="1">The sequence shown here is derived from an EMBL/GenBank/DDBJ whole genome shotgun (WGS) entry which is preliminary data.</text>
</comment>
<gene>
    <name evidence="1" type="ORF">M0L20_02685</name>
</gene>
<protein>
    <submittedName>
        <fullName evidence="1">Uncharacterized protein</fullName>
    </submittedName>
</protein>
<organism evidence="1 2">
    <name type="scientific">Spirosoma liriopis</name>
    <dbReference type="NCBI Taxonomy" id="2937440"/>
    <lineage>
        <taxon>Bacteria</taxon>
        <taxon>Pseudomonadati</taxon>
        <taxon>Bacteroidota</taxon>
        <taxon>Cytophagia</taxon>
        <taxon>Cytophagales</taxon>
        <taxon>Cytophagaceae</taxon>
        <taxon>Spirosoma</taxon>
    </lineage>
</organism>
<evidence type="ECO:0000313" key="2">
    <source>
        <dbReference type="Proteomes" id="UP001202180"/>
    </source>
</evidence>
<evidence type="ECO:0000313" key="1">
    <source>
        <dbReference type="EMBL" id="MCK8490740.1"/>
    </source>
</evidence>
<reference evidence="1 2" key="1">
    <citation type="submission" date="2022-04" db="EMBL/GenBank/DDBJ databases">
        <title>Spirosoma sp. strain RP8 genome sequencing and assembly.</title>
        <authorList>
            <person name="Jung Y."/>
        </authorList>
    </citation>
    <scope>NUCLEOTIDE SEQUENCE [LARGE SCALE GENOMIC DNA]</scope>
    <source>
        <strain evidence="1 2">RP8</strain>
    </source>
</reference>
<dbReference type="EMBL" id="JALPRF010000001">
    <property type="protein sequence ID" value="MCK8490740.1"/>
    <property type="molecule type" value="Genomic_DNA"/>
</dbReference>
<accession>A0ABT0HF09</accession>
<proteinExistence type="predicted"/>
<keyword evidence="2" id="KW-1185">Reference proteome</keyword>
<dbReference type="Proteomes" id="UP001202180">
    <property type="component" value="Unassembled WGS sequence"/>
</dbReference>
<name>A0ABT0HF09_9BACT</name>
<sequence length="99" mass="11215">MNAMNTPANTNETPQNAPLQLVVNSKLTLTRDDSCLVDMMNHLPMMNDTREEVRNWFLAYVERGEIGTRSCDHYKCLDDFFSAIILKLVDAQKGGQAHV</sequence>